<feature type="non-terminal residue" evidence="1">
    <location>
        <position position="1"/>
    </location>
</feature>
<name>A0ACC1JFV3_9FUNG</name>
<gene>
    <name evidence="1" type="primary">DYN1_1</name>
    <name evidence="1" type="ORF">FBU59_000779</name>
</gene>
<organism evidence="1 2">
    <name type="scientific">Linderina macrospora</name>
    <dbReference type="NCBI Taxonomy" id="4868"/>
    <lineage>
        <taxon>Eukaryota</taxon>
        <taxon>Fungi</taxon>
        <taxon>Fungi incertae sedis</taxon>
        <taxon>Zoopagomycota</taxon>
        <taxon>Kickxellomycotina</taxon>
        <taxon>Kickxellomycetes</taxon>
        <taxon>Kickxellales</taxon>
        <taxon>Kickxellaceae</taxon>
        <taxon>Linderina</taxon>
    </lineage>
</organism>
<proteinExistence type="predicted"/>
<reference evidence="1" key="1">
    <citation type="submission" date="2022-07" db="EMBL/GenBank/DDBJ databases">
        <title>Phylogenomic reconstructions and comparative analyses of Kickxellomycotina fungi.</title>
        <authorList>
            <person name="Reynolds N.K."/>
            <person name="Stajich J.E."/>
            <person name="Barry K."/>
            <person name="Grigoriev I.V."/>
            <person name="Crous P."/>
            <person name="Smith M.E."/>
        </authorList>
    </citation>
    <scope>NUCLEOTIDE SEQUENCE</scope>
    <source>
        <strain evidence="1">NRRL 5244</strain>
    </source>
</reference>
<evidence type="ECO:0000313" key="1">
    <source>
        <dbReference type="EMBL" id="KAJ1950224.1"/>
    </source>
</evidence>
<keyword evidence="2" id="KW-1185">Reference proteome</keyword>
<evidence type="ECO:0000313" key="2">
    <source>
        <dbReference type="Proteomes" id="UP001150603"/>
    </source>
</evidence>
<dbReference type="EMBL" id="JANBPW010000253">
    <property type="protein sequence ID" value="KAJ1950224.1"/>
    <property type="molecule type" value="Genomic_DNA"/>
</dbReference>
<comment type="caution">
    <text evidence="1">The sequence shown here is derived from an EMBL/GenBank/DDBJ whole genome shotgun (WGS) entry which is preliminary data.</text>
</comment>
<dbReference type="Proteomes" id="UP001150603">
    <property type="component" value="Unassembled WGS sequence"/>
</dbReference>
<accession>A0ACC1JFV3</accession>
<sequence>VMRHERPDVDERRRDLLRLQGEFRLRLHSLEKELLRALNASQGNILDDDNVVATLESLKTEAAEIARKVEETDGVMREVDRVTATFTPLARSCSAVYFALDRLPALHPFYQFSLDFFNTIFKQVVEQNPNLRGVTDERERLRILRRDLFKLAFCRAAVSLHHDSQLVMLLQLAQIKLRGDEEEEDATAAAMQLDNNSSATTGTQEAWARLNADLDFVMRESTILVPAAGQREAQAPIAVPAEIEALIDDEVSSSLAAHSQALGWCRSWIKAMGSGENTAEWVEFLQSEEPEKHVPRSAVLADGELLQGMKEAVALRELIVVRALRSDRVLPAATRFAATVFAEPNGPISLEAAGMVAEANLGEIATTEVDASTPIALCSVPGHDAAYRVDALAEEMRRNVVSVAMGSIEGFALADQAIANASKSGSWVLLKNVHLAPGWLGQLEKRLQSLRVHAQFRLFLTMEINPAVPASLLRRARTLVFEPAPGVRANLLESLGSIPAGSGKAAQPAERARLRFLLAWLHSVVIERLRYAPLGWTTRYEFSDADFACALATVDCWIDRAAQGRSNIDPARIPWDAIRTLLSESVYGGRIDNEFDHHVLETFVQRWFCADAYGVDFKLVDDGGSGGGLLAPEGTLFEDFVAWCHALPENEPPTWLGLPANAETLLLVQKGQRLVSDTRKLRSLMDDDDDEEETVADAGSSSKGASSSSAAASGDQAELPAYMRQVESLAASFLAALPEQLAELSHADAEQAARVPLFRVIEREHSVARKLLAQVRQDLVHLRETCRGERKQTNHLRDLLRDFNAASVPQPWLSTYTVPRDFSLARWVADFGARLDQVSQLGARITQHSGDVVDAVQRESVWIGGLMYPEAFITATRQAVAKKLQCSLEELSIGLQIGELAMDGCAFGISGLRLEGAEWQQDAVALNDGTNERLSTCFLTWTRSKDDVKAAEGVDIPVYLNLDRSDLLFQVRLPIDTQGGTAPGAVIQRAVAIVAA</sequence>
<protein>
    <submittedName>
        <fullName evidence="1">Dynein heavy chain</fullName>
    </submittedName>
</protein>